<reference evidence="4 5" key="1">
    <citation type="journal article" date="2013" name="ISME J.">
        <title>A metabolic model for members of the genus Tetrasphaera involved in enhanced biological phosphorus removal.</title>
        <authorList>
            <person name="Kristiansen R."/>
            <person name="Nguyen H.T.T."/>
            <person name="Saunders A.M."/>
            <person name="Nielsen J.L."/>
            <person name="Wimmer R."/>
            <person name="Le V.Q."/>
            <person name="McIlroy S.J."/>
            <person name="Petrovski S."/>
            <person name="Seviour R.J."/>
            <person name="Calteau A."/>
            <person name="Nielsen K.L."/>
            <person name="Nielsen P.H."/>
        </authorList>
    </citation>
    <scope>NUCLEOTIDE SEQUENCE [LARGE SCALE GENOMIC DNA]</scope>
    <source>
        <strain evidence="4 5">T1-X7</strain>
    </source>
</reference>
<dbReference type="EMBL" id="CAJB01000257">
    <property type="protein sequence ID" value="CCH78735.1"/>
    <property type="molecule type" value="Genomic_DNA"/>
</dbReference>
<gene>
    <name evidence="4" type="ORF">BN12_330021</name>
</gene>
<dbReference type="STRING" id="1194083.BN12_330021"/>
<dbReference type="PANTHER" id="PTHR19848:SF8">
    <property type="entry name" value="F-BOX AND WD REPEAT DOMAIN CONTAINING 7"/>
    <property type="match status" value="1"/>
</dbReference>
<dbReference type="InterPro" id="IPR015943">
    <property type="entry name" value="WD40/YVTN_repeat-like_dom_sf"/>
</dbReference>
<dbReference type="InterPro" id="IPR001680">
    <property type="entry name" value="WD40_rpt"/>
</dbReference>
<comment type="caution">
    <text evidence="4">The sequence shown here is derived from an EMBL/GenBank/DDBJ whole genome shotgun (WGS) entry which is preliminary data.</text>
</comment>
<evidence type="ECO:0000256" key="3">
    <source>
        <dbReference type="PROSITE-ProRule" id="PRU00221"/>
    </source>
</evidence>
<name>A0A077M3M5_9MICO</name>
<evidence type="ECO:0000256" key="2">
    <source>
        <dbReference type="ARBA" id="ARBA00022737"/>
    </source>
</evidence>
<dbReference type="SMART" id="SM00320">
    <property type="entry name" value="WD40"/>
    <property type="match status" value="3"/>
</dbReference>
<keyword evidence="2" id="KW-0677">Repeat</keyword>
<evidence type="ECO:0000256" key="1">
    <source>
        <dbReference type="ARBA" id="ARBA00022574"/>
    </source>
</evidence>
<keyword evidence="1 3" id="KW-0853">WD repeat</keyword>
<evidence type="ECO:0000313" key="5">
    <source>
        <dbReference type="Proteomes" id="UP000035721"/>
    </source>
</evidence>
<dbReference type="Proteomes" id="UP000035721">
    <property type="component" value="Unassembled WGS sequence"/>
</dbReference>
<sequence>MTSRAGDGDLYILTTDDQLMSVDTSRHVIDGSVPVQATRLVGFTGRATGPFVSAELVTIDTTGRVDAVNAWPGNIERVVTTDALRPDQARSGTVITADGRWLAVPERRVPDRPGSTSLAIYDTTHWGVRPRLVTLTSPVVQVVAGRHRVVALTEDDRAVVIDPRRSSLRPESIRWTGPPLGPTTILAMSPDDRTLAVVPDSSPRNLRLVRLRATATSSSPRTLPAVSQSVTGLAFADDGNELAIASADGSISIYSVGSGVLRSALASPSPATQLTLAGAPGSFLYSIDGRGWVTSWDLTGSQPYLTLQPGQVDDADPAVQVGDLVAGWRTSPDGSADLLTLDLSADPVRVRDHALSLRAGTRPTGIDVADDERTAVVTLGDGRRRVLWQIYDLGSGRLLSTVAAPGPSTPPSAQAALSPDGRLLYAAVGPHTIGVLDLSSRHWTMWPVTWSGDAAARVDVEPWHVDPDGHLVVWGPDPGPTVHQPTRPYAGPVLAQPPADSRLGLLDTSNGNLLAQGSLGHDQPQRIGWSSDGAVLAIVTTDGALEVFHGPHLDRVGRASVAAPGSIASVSVSPDDRTIVTGSTAGQLQFWDADSLAQEGPGLPAPRGDSIAPWEAWFTHTGLLAGLLPDDRTGADPTGQRTYTMPAAPSAWVDAICRTAGDDLTRTEWSTYVGSRPYVRPCTTDS</sequence>
<keyword evidence="5" id="KW-1185">Reference proteome</keyword>
<organism evidence="4 5">
    <name type="scientific">Nostocoides japonicum T1-X7</name>
    <dbReference type="NCBI Taxonomy" id="1194083"/>
    <lineage>
        <taxon>Bacteria</taxon>
        <taxon>Bacillati</taxon>
        <taxon>Actinomycetota</taxon>
        <taxon>Actinomycetes</taxon>
        <taxon>Micrococcales</taxon>
        <taxon>Intrasporangiaceae</taxon>
        <taxon>Nostocoides</taxon>
    </lineage>
</organism>
<dbReference type="PROSITE" id="PS50082">
    <property type="entry name" value="WD_REPEATS_2"/>
    <property type="match status" value="1"/>
</dbReference>
<dbReference type="SUPFAM" id="SSF75011">
    <property type="entry name" value="3-carboxy-cis,cis-mucoante lactonizing enzyme"/>
    <property type="match status" value="1"/>
</dbReference>
<dbReference type="Pfam" id="PF00400">
    <property type="entry name" value="WD40"/>
    <property type="match status" value="2"/>
</dbReference>
<protein>
    <submittedName>
        <fullName evidence="4">Uncharacterized protein</fullName>
    </submittedName>
</protein>
<feature type="repeat" description="WD" evidence="3">
    <location>
        <begin position="567"/>
        <end position="595"/>
    </location>
</feature>
<dbReference type="InterPro" id="IPR036322">
    <property type="entry name" value="WD40_repeat_dom_sf"/>
</dbReference>
<dbReference type="PANTHER" id="PTHR19848">
    <property type="entry name" value="WD40 REPEAT PROTEIN"/>
    <property type="match status" value="1"/>
</dbReference>
<dbReference type="Gene3D" id="2.130.10.10">
    <property type="entry name" value="YVTN repeat-like/Quinoprotein amine dehydrogenase"/>
    <property type="match status" value="3"/>
</dbReference>
<accession>A0A077M3M5</accession>
<proteinExistence type="predicted"/>
<dbReference type="SUPFAM" id="SSF50978">
    <property type="entry name" value="WD40 repeat-like"/>
    <property type="match status" value="1"/>
</dbReference>
<dbReference type="AlphaFoldDB" id="A0A077M3M5"/>
<evidence type="ECO:0000313" key="4">
    <source>
        <dbReference type="EMBL" id="CCH78735.1"/>
    </source>
</evidence>